<sequence length="289" mass="32082">PPHWGPGQQPWHAVPPLLLHHPPPQHSNRPWNSQDNTRHDQYGYFTEPQRCEPPWQGQEMQRPRPDFHSGPGRPDRQNQTPYRRSGQRNDSTPRHRWQGRPHRPSPSRRGGGLDEDDYPSAVPPFTGKVSSWAELKSGLAQVERTEALLAGEGGVLWKGSVQPLIMPTQDLSIPGIVSQLAILKEVDVVNGKGCQQSDSGPARDSLEPVAPDLDVYLPGAAYSKRNPGPPECRVAVVRWDDGPPHLRDLARRQVTPADNVPLVFAVVDQGQVHLYAFDVVVAPRFVPGP</sequence>
<feature type="non-terminal residue" evidence="2">
    <location>
        <position position="1"/>
    </location>
</feature>
<feature type="compositionally biased region" description="Basic residues" evidence="1">
    <location>
        <begin position="94"/>
        <end position="106"/>
    </location>
</feature>
<dbReference type="GO" id="GO:0004519">
    <property type="term" value="F:endonuclease activity"/>
    <property type="evidence" value="ECO:0007669"/>
    <property type="project" value="UniProtKB-KW"/>
</dbReference>
<name>A0A1E1X4G2_9ACAR</name>
<organism evidence="2">
    <name type="scientific">Amblyomma aureolatum</name>
    <dbReference type="NCBI Taxonomy" id="187763"/>
    <lineage>
        <taxon>Eukaryota</taxon>
        <taxon>Metazoa</taxon>
        <taxon>Ecdysozoa</taxon>
        <taxon>Arthropoda</taxon>
        <taxon>Chelicerata</taxon>
        <taxon>Arachnida</taxon>
        <taxon>Acari</taxon>
        <taxon>Parasitiformes</taxon>
        <taxon>Ixodida</taxon>
        <taxon>Ixodoidea</taxon>
        <taxon>Ixodidae</taxon>
        <taxon>Amblyomminae</taxon>
        <taxon>Amblyomma</taxon>
    </lineage>
</organism>
<dbReference type="GO" id="GO:0000214">
    <property type="term" value="C:tRNA-intron endonuclease complex"/>
    <property type="evidence" value="ECO:0007669"/>
    <property type="project" value="TreeGrafter"/>
</dbReference>
<feature type="region of interest" description="Disordered" evidence="1">
    <location>
        <begin position="1"/>
        <end position="122"/>
    </location>
</feature>
<dbReference type="EMBL" id="GFAC01005051">
    <property type="protein sequence ID" value="JAT94137.1"/>
    <property type="molecule type" value="mRNA"/>
</dbReference>
<dbReference type="AlphaFoldDB" id="A0A1E1X4G2"/>
<dbReference type="PANTHER" id="PTHR21027">
    <property type="entry name" value="TRNA-SPLICING ENDONUCLEASE SUBUNIT SEN54"/>
    <property type="match status" value="1"/>
</dbReference>
<evidence type="ECO:0000256" key="1">
    <source>
        <dbReference type="SAM" id="MobiDB-lite"/>
    </source>
</evidence>
<proteinExistence type="evidence at transcript level"/>
<reference evidence="2" key="1">
    <citation type="journal article" date="2017" name="Front. Cell. Infect. Microbiol.">
        <title>The Distinct Transcriptional Response of the Midgut of Amblyomma sculptum and Amblyomma aureolatum Ticks to Rickettsia rickettsii Correlates to Their Differences in Susceptibility to Infection.</title>
        <authorList>
            <person name="Martins L.A."/>
            <person name="Galletti M.F.B.M."/>
            <person name="Ribeiro J.M."/>
            <person name="Fujita A."/>
            <person name="Costa F.B."/>
            <person name="Labruna M.B."/>
            <person name="Daffre S."/>
            <person name="Fogaca A.C."/>
        </authorList>
    </citation>
    <scope>NUCLEOTIDE SEQUENCE</scope>
</reference>
<dbReference type="PANTHER" id="PTHR21027:SF1">
    <property type="entry name" value="TRNA-SPLICING ENDONUCLEASE SUBUNIT SEN54"/>
    <property type="match status" value="1"/>
</dbReference>
<keyword evidence="2" id="KW-0255">Endonuclease</keyword>
<evidence type="ECO:0000313" key="2">
    <source>
        <dbReference type="EMBL" id="JAT94137.1"/>
    </source>
</evidence>
<keyword evidence="2" id="KW-0378">Hydrolase</keyword>
<protein>
    <submittedName>
        <fullName evidence="2">Putative trna splicing endonuclease 54</fullName>
    </submittedName>
</protein>
<keyword evidence="2" id="KW-0540">Nuclease</keyword>
<accession>A0A1E1X4G2</accession>
<dbReference type="GO" id="GO:0000379">
    <property type="term" value="P:tRNA-type intron splice site recognition and cleavage"/>
    <property type="evidence" value="ECO:0007669"/>
    <property type="project" value="TreeGrafter"/>
</dbReference>
<dbReference type="InterPro" id="IPR024337">
    <property type="entry name" value="tRNA_splic_suSen54"/>
</dbReference>